<proteinExistence type="predicted"/>
<dbReference type="EMBL" id="RZTZ01000016">
    <property type="protein sequence ID" value="RVT57625.1"/>
    <property type="molecule type" value="Genomic_DNA"/>
</dbReference>
<feature type="transmembrane region" description="Helical" evidence="1">
    <location>
        <begin position="159"/>
        <end position="177"/>
    </location>
</feature>
<protein>
    <submittedName>
        <fullName evidence="2">DUF1385 domain-containing protein</fullName>
    </submittedName>
</protein>
<gene>
    <name evidence="2" type="ORF">EM808_24450</name>
</gene>
<comment type="caution">
    <text evidence="2">The sequence shown here is derived from an EMBL/GenBank/DDBJ whole genome shotgun (WGS) entry which is preliminary data.</text>
</comment>
<keyword evidence="1" id="KW-0472">Membrane</keyword>
<reference evidence="2 3" key="1">
    <citation type="submission" date="2019-01" db="EMBL/GenBank/DDBJ databases">
        <title>Bacillus sp. M5HDSG1-1, whole genome shotgun sequence.</title>
        <authorList>
            <person name="Tuo L."/>
        </authorList>
    </citation>
    <scope>NUCLEOTIDE SEQUENCE [LARGE SCALE GENOMIC DNA]</scope>
    <source>
        <strain evidence="2 3">M5HDSG1-1</strain>
    </source>
</reference>
<dbReference type="RefSeq" id="WP_127741779.1">
    <property type="nucleotide sequence ID" value="NZ_CP196002.1"/>
</dbReference>
<evidence type="ECO:0000313" key="3">
    <source>
        <dbReference type="Proteomes" id="UP000288024"/>
    </source>
</evidence>
<dbReference type="PANTHER" id="PTHR42867">
    <property type="entry name" value="MEMBRANE PROTEIN-RELATED"/>
    <property type="match status" value="1"/>
</dbReference>
<evidence type="ECO:0000313" key="2">
    <source>
        <dbReference type="EMBL" id="RVT57625.1"/>
    </source>
</evidence>
<evidence type="ECO:0000256" key="1">
    <source>
        <dbReference type="SAM" id="Phobius"/>
    </source>
</evidence>
<name>A0A3S3SGZ1_9BACI</name>
<accession>A0A3S3SGZ1</accession>
<dbReference type="AlphaFoldDB" id="A0A3S3SGZ1"/>
<dbReference type="PANTHER" id="PTHR42867:SF1">
    <property type="entry name" value="MEMBRANE PROTEIN-RELATED"/>
    <property type="match status" value="1"/>
</dbReference>
<feature type="transmembrane region" description="Helical" evidence="1">
    <location>
        <begin position="71"/>
        <end position="90"/>
    </location>
</feature>
<keyword evidence="1" id="KW-1133">Transmembrane helix</keyword>
<keyword evidence="1" id="KW-0812">Transmembrane</keyword>
<dbReference type="Proteomes" id="UP000288024">
    <property type="component" value="Unassembled WGS sequence"/>
</dbReference>
<dbReference type="Pfam" id="PF07136">
    <property type="entry name" value="DUF1385"/>
    <property type="match status" value="1"/>
</dbReference>
<dbReference type="InterPro" id="IPR010787">
    <property type="entry name" value="DUF1385"/>
</dbReference>
<keyword evidence="3" id="KW-1185">Reference proteome</keyword>
<feature type="transmembrane region" description="Helical" evidence="1">
    <location>
        <begin position="183"/>
        <end position="202"/>
    </location>
</feature>
<feature type="transmembrane region" description="Helical" evidence="1">
    <location>
        <begin position="96"/>
        <end position="118"/>
    </location>
</feature>
<organism evidence="2 3">
    <name type="scientific">Niallia taxi</name>
    <dbReference type="NCBI Taxonomy" id="2499688"/>
    <lineage>
        <taxon>Bacteria</taxon>
        <taxon>Bacillati</taxon>
        <taxon>Bacillota</taxon>
        <taxon>Bacilli</taxon>
        <taxon>Bacillales</taxon>
        <taxon>Bacillaceae</taxon>
        <taxon>Niallia</taxon>
    </lineage>
</organism>
<sequence>MKYGGKALINGVKFQSDDVKVISVRKNGEIKTTHQIKAKEEEVDDFDIDKYLQKVPIVRGMWFFIRTFLDTWKSFISLFVFGFLFLFVMSKGSWSIGNFSAAEIEIAVIIFIILYLMIFKLTPLGKYHAAEHMAANCFNKNEELTLENVKSQSRISEACHLNLVIFISLISLIVWLIPYSTQIDGIVVLFVVLSLAYELYIIRNKHVKKVLTPIYYIGYGLQYLLFTARPAAEHLETAIRSLKKMAALQESIDKETAAKKSASVTFHPAK</sequence>
<dbReference type="GeneID" id="87618074"/>